<dbReference type="NCBIfam" id="TIGR02595">
    <property type="entry name" value="PEP_CTERM"/>
    <property type="match status" value="1"/>
</dbReference>
<evidence type="ECO:0000313" key="3">
    <source>
        <dbReference type="Proteomes" id="UP001218638"/>
    </source>
</evidence>
<accession>A0AAF0CQM6</accession>
<gene>
    <name evidence="2" type="ORF">PXH66_05355</name>
</gene>
<dbReference type="RefSeq" id="WP_330928532.1">
    <property type="nucleotide sequence ID" value="NZ_CP119075.1"/>
</dbReference>
<evidence type="ECO:0000259" key="1">
    <source>
        <dbReference type="Pfam" id="PF07589"/>
    </source>
</evidence>
<protein>
    <submittedName>
        <fullName evidence="2">PEP-CTERM sorting domain-containing protein</fullName>
    </submittedName>
</protein>
<keyword evidence="3" id="KW-1185">Reference proteome</keyword>
<name>A0AAF0CQM6_9BACT</name>
<sequence length="68" mass="6772">MSSGDFGTLSGAGTVNWSASLSAVPEPSSYAAMAGAGVLGWVCCRRRRNTGQHGVPIAQTGIAESGSS</sequence>
<proteinExistence type="predicted"/>
<dbReference type="Proteomes" id="UP001218638">
    <property type="component" value="Chromosome"/>
</dbReference>
<organism evidence="2 3">
    <name type="scientific">Synoicihabitans lomoniglobus</name>
    <dbReference type="NCBI Taxonomy" id="2909285"/>
    <lineage>
        <taxon>Bacteria</taxon>
        <taxon>Pseudomonadati</taxon>
        <taxon>Verrucomicrobiota</taxon>
        <taxon>Opitutia</taxon>
        <taxon>Opitutales</taxon>
        <taxon>Opitutaceae</taxon>
        <taxon>Synoicihabitans</taxon>
    </lineage>
</organism>
<dbReference type="InterPro" id="IPR013424">
    <property type="entry name" value="Ice-binding_C"/>
</dbReference>
<feature type="domain" description="Ice-binding protein C-terminal" evidence="1">
    <location>
        <begin position="23"/>
        <end position="47"/>
    </location>
</feature>
<dbReference type="AlphaFoldDB" id="A0AAF0CQM6"/>
<dbReference type="Pfam" id="PF07589">
    <property type="entry name" value="PEP-CTERM"/>
    <property type="match status" value="1"/>
</dbReference>
<reference evidence="2" key="1">
    <citation type="submission" date="2023-03" db="EMBL/GenBank/DDBJ databases">
        <title>Lomoglobus Profundus gen. nov., sp. nov., a novel member of the phylum Verrucomicrobia, isolated from deep-marine sediment of South China Sea.</title>
        <authorList>
            <person name="Ahmad T."/>
            <person name="Ishaq S.E."/>
            <person name="Wang F."/>
        </authorList>
    </citation>
    <scope>NUCLEOTIDE SEQUENCE</scope>
    <source>
        <strain evidence="2">LMO-M01</strain>
    </source>
</reference>
<evidence type="ECO:0000313" key="2">
    <source>
        <dbReference type="EMBL" id="WED66273.1"/>
    </source>
</evidence>
<dbReference type="EMBL" id="CP119075">
    <property type="protein sequence ID" value="WED66273.1"/>
    <property type="molecule type" value="Genomic_DNA"/>
</dbReference>
<dbReference type="KEGG" id="slom:PXH66_05355"/>